<dbReference type="OrthoDB" id="9801455at2"/>
<protein>
    <recommendedName>
        <fullName evidence="3">Ricin-type beta-trefoil lectin protein</fullName>
    </recommendedName>
</protein>
<proteinExistence type="predicted"/>
<name>A0A3N2DKG5_9GAMM</name>
<dbReference type="Gene3D" id="2.80.10.50">
    <property type="match status" value="1"/>
</dbReference>
<evidence type="ECO:0000313" key="2">
    <source>
        <dbReference type="Proteomes" id="UP000275394"/>
    </source>
</evidence>
<dbReference type="Proteomes" id="UP000275394">
    <property type="component" value="Unassembled WGS sequence"/>
</dbReference>
<dbReference type="InterPro" id="IPR035992">
    <property type="entry name" value="Ricin_B-like_lectins"/>
</dbReference>
<evidence type="ECO:0000313" key="1">
    <source>
        <dbReference type="EMBL" id="ROS00179.1"/>
    </source>
</evidence>
<evidence type="ECO:0008006" key="3">
    <source>
        <dbReference type="Google" id="ProtNLM"/>
    </source>
</evidence>
<dbReference type="RefSeq" id="WP_148059415.1">
    <property type="nucleotide sequence ID" value="NZ_RKHR01000005.1"/>
</dbReference>
<organism evidence="1 2">
    <name type="scientific">Sinobacterium caligoides</name>
    <dbReference type="NCBI Taxonomy" id="933926"/>
    <lineage>
        <taxon>Bacteria</taxon>
        <taxon>Pseudomonadati</taxon>
        <taxon>Pseudomonadota</taxon>
        <taxon>Gammaproteobacteria</taxon>
        <taxon>Cellvibrionales</taxon>
        <taxon>Spongiibacteraceae</taxon>
        <taxon>Sinobacterium</taxon>
    </lineage>
</organism>
<gene>
    <name evidence="1" type="ORF">EDC56_2816</name>
</gene>
<dbReference type="EMBL" id="RKHR01000005">
    <property type="protein sequence ID" value="ROS00179.1"/>
    <property type="molecule type" value="Genomic_DNA"/>
</dbReference>
<keyword evidence="2" id="KW-1185">Reference proteome</keyword>
<dbReference type="AlphaFoldDB" id="A0A3N2DKG5"/>
<dbReference type="SUPFAM" id="SSF50370">
    <property type="entry name" value="Ricin B-like lectins"/>
    <property type="match status" value="1"/>
</dbReference>
<reference evidence="1 2" key="1">
    <citation type="submission" date="2018-11" db="EMBL/GenBank/DDBJ databases">
        <title>Genomic Encyclopedia of Type Strains, Phase IV (KMG-IV): sequencing the most valuable type-strain genomes for metagenomic binning, comparative biology and taxonomic classification.</title>
        <authorList>
            <person name="Goeker M."/>
        </authorList>
    </citation>
    <scope>NUCLEOTIDE SEQUENCE [LARGE SCALE GENOMIC DNA]</scope>
    <source>
        <strain evidence="1 2">DSM 100316</strain>
    </source>
</reference>
<comment type="caution">
    <text evidence="1">The sequence shown here is derived from an EMBL/GenBank/DDBJ whole genome shotgun (WGS) entry which is preliminary data.</text>
</comment>
<sequence>MSKPAMPIDDKLYNLKLKSGGYLSVKKDGTGVELVAKPDGSRLQKWRFLEYFQGPPNSYSFECFANGQSYFLNNAPHENAGVVGSYPGVNTHIWQITPQIDGYFHFFSAFSTVQSERYFGTSTSGGALSLQHLDDGSGRQQWLLRSTEPVSDTLNPYLEDEILNLMASCPDMVAVLLSNQCMTESKVENNIFYSNPQNGAQNERAIDELLKAYKYQIDAQSDWPFDLFWSIHIAIARSNPSSKWHKYALTLPKGKQQITSCVTKSWLGTISTGWSNPFACTVYVV</sequence>
<accession>A0A3N2DKG5</accession>